<dbReference type="SUPFAM" id="SSF53383">
    <property type="entry name" value="PLP-dependent transferases"/>
    <property type="match status" value="1"/>
</dbReference>
<dbReference type="PANTHER" id="PTHR43797">
    <property type="entry name" value="HOMOCYSTEINE/CYSTEINE SYNTHASE"/>
    <property type="match status" value="1"/>
</dbReference>
<dbReference type="PANTHER" id="PTHR43797:SF3">
    <property type="entry name" value="O-ACETYLHOMOSERINE SULFHYDRYLASE"/>
    <property type="match status" value="1"/>
</dbReference>
<evidence type="ECO:0000256" key="6">
    <source>
        <dbReference type="RuleBase" id="RU362118"/>
    </source>
</evidence>
<evidence type="ECO:0000313" key="8">
    <source>
        <dbReference type="Proteomes" id="UP000824071"/>
    </source>
</evidence>
<name>A0A9D1IEH4_9FIRM</name>
<evidence type="ECO:0000256" key="3">
    <source>
        <dbReference type="ARBA" id="ARBA00022679"/>
    </source>
</evidence>
<keyword evidence="3" id="KW-0808">Transferase</keyword>
<evidence type="ECO:0000256" key="2">
    <source>
        <dbReference type="ARBA" id="ARBA00009077"/>
    </source>
</evidence>
<dbReference type="Gene3D" id="3.40.640.10">
    <property type="entry name" value="Type I PLP-dependent aspartate aminotransferase-like (Major domain)"/>
    <property type="match status" value="1"/>
</dbReference>
<organism evidence="7 8">
    <name type="scientific">Candidatus Fimenecus excrementigallinarum</name>
    <dbReference type="NCBI Taxonomy" id="2840816"/>
    <lineage>
        <taxon>Bacteria</taxon>
        <taxon>Bacillati</taxon>
        <taxon>Bacillota</taxon>
        <taxon>Clostridia</taxon>
        <taxon>Candidatus Fimenecus</taxon>
    </lineage>
</organism>
<dbReference type="EMBL" id="DVMW01000010">
    <property type="protein sequence ID" value="HIU35176.1"/>
    <property type="molecule type" value="Genomic_DNA"/>
</dbReference>
<dbReference type="InterPro" id="IPR015422">
    <property type="entry name" value="PyrdxlP-dep_Trfase_small"/>
</dbReference>
<sequence>MEPNYKIETKCVQVGYSPKNGEPRVLPIYQSTTYKYDTGAAMAKLFDLEPGYMYTRLANPTNDAVAAKIASLEGGVAAVLTASGQAANFFALINILGAGDHIVSSATIYGGTFNLLNVTMRKIGVDVTFVDPRADEAALNAAFCPNTKAVFGETIANPSLEVLDIEKFARAAHAHGVPLIVDNTFPTPVNCRPFEFGADIVTHSTTKYMDGHACALGGAVVDSGNFDWTQNDKFPGLTEPDESYHGAVYTRDFGKAGYITKIVAQLLRDYGSTPAPQNSFYLNLGLETLALRVERHCQNAQRVAEFLEADDRVSWVNYPGLKSSPDRALVEKYLPNGTCGVISFGVKGGREAAERFMNSLRLAAIVTHVADTRTCVLHPASTTHRQLSDKELAECGVTPDMIRFSVGIENIDDILADVDRALASV</sequence>
<dbReference type="FunFam" id="3.40.640.10:FF:000035">
    <property type="entry name" value="O-succinylhomoserine sulfhydrylase"/>
    <property type="match status" value="1"/>
</dbReference>
<evidence type="ECO:0000313" key="7">
    <source>
        <dbReference type="EMBL" id="HIU35176.1"/>
    </source>
</evidence>
<comment type="cofactor">
    <cofactor evidence="1 6">
        <name>pyridoxal 5'-phosphate</name>
        <dbReference type="ChEBI" id="CHEBI:597326"/>
    </cofactor>
</comment>
<dbReference type="CDD" id="cd00614">
    <property type="entry name" value="CGS_like"/>
    <property type="match status" value="1"/>
</dbReference>
<evidence type="ECO:0000256" key="4">
    <source>
        <dbReference type="ARBA" id="ARBA00022898"/>
    </source>
</evidence>
<dbReference type="GO" id="GO:0004124">
    <property type="term" value="F:cysteine synthase activity"/>
    <property type="evidence" value="ECO:0007669"/>
    <property type="project" value="TreeGrafter"/>
</dbReference>
<evidence type="ECO:0000256" key="5">
    <source>
        <dbReference type="PIRSR" id="PIRSR001434-2"/>
    </source>
</evidence>
<dbReference type="GO" id="GO:0006535">
    <property type="term" value="P:cysteine biosynthetic process from serine"/>
    <property type="evidence" value="ECO:0007669"/>
    <property type="project" value="TreeGrafter"/>
</dbReference>
<dbReference type="Gene3D" id="3.90.1150.10">
    <property type="entry name" value="Aspartate Aminotransferase, domain 1"/>
    <property type="match status" value="1"/>
</dbReference>
<protein>
    <submittedName>
        <fullName evidence="7">O-acetylhomoserine aminocarboxypropyltransferase/cysteine synthase</fullName>
    </submittedName>
</protein>
<dbReference type="NCBIfam" id="TIGR01326">
    <property type="entry name" value="OAH_OAS_sulfhy"/>
    <property type="match status" value="1"/>
</dbReference>
<feature type="modified residue" description="N6-(pyridoxal phosphate)lysine" evidence="5">
    <location>
        <position position="207"/>
    </location>
</feature>
<dbReference type="GO" id="GO:0071269">
    <property type="term" value="P:L-homocysteine biosynthetic process"/>
    <property type="evidence" value="ECO:0007669"/>
    <property type="project" value="TreeGrafter"/>
</dbReference>
<comment type="similarity">
    <text evidence="2 6">Belongs to the trans-sulfuration enzymes family.</text>
</comment>
<dbReference type="InterPro" id="IPR006235">
    <property type="entry name" value="OAc-hSer/O-AcSer_sulfhydrylase"/>
</dbReference>
<dbReference type="GO" id="GO:0030170">
    <property type="term" value="F:pyridoxal phosphate binding"/>
    <property type="evidence" value="ECO:0007669"/>
    <property type="project" value="InterPro"/>
</dbReference>
<dbReference type="InterPro" id="IPR015421">
    <property type="entry name" value="PyrdxlP-dep_Trfase_major"/>
</dbReference>
<dbReference type="GO" id="GO:0005737">
    <property type="term" value="C:cytoplasm"/>
    <property type="evidence" value="ECO:0007669"/>
    <property type="project" value="TreeGrafter"/>
</dbReference>
<accession>A0A9D1IEH4</accession>
<reference evidence="7" key="2">
    <citation type="journal article" date="2021" name="PeerJ">
        <title>Extensive microbial diversity within the chicken gut microbiome revealed by metagenomics and culture.</title>
        <authorList>
            <person name="Gilroy R."/>
            <person name="Ravi A."/>
            <person name="Getino M."/>
            <person name="Pursley I."/>
            <person name="Horton D.L."/>
            <person name="Alikhan N.F."/>
            <person name="Baker D."/>
            <person name="Gharbi K."/>
            <person name="Hall N."/>
            <person name="Watson M."/>
            <person name="Adriaenssens E.M."/>
            <person name="Foster-Nyarko E."/>
            <person name="Jarju S."/>
            <person name="Secka A."/>
            <person name="Antonio M."/>
            <person name="Oren A."/>
            <person name="Chaudhuri R.R."/>
            <person name="La Ragione R."/>
            <person name="Hildebrand F."/>
            <person name="Pallen M.J."/>
        </authorList>
    </citation>
    <scope>NUCLEOTIDE SEQUENCE</scope>
    <source>
        <strain evidence="7">ChiGjej1B1-19959</strain>
    </source>
</reference>
<dbReference type="Pfam" id="PF01053">
    <property type="entry name" value="Cys_Met_Meta_PP"/>
    <property type="match status" value="1"/>
</dbReference>
<dbReference type="PIRSF" id="PIRSF001434">
    <property type="entry name" value="CGS"/>
    <property type="match status" value="1"/>
</dbReference>
<gene>
    <name evidence="7" type="ORF">IAC53_01030</name>
</gene>
<dbReference type="GO" id="GO:0003961">
    <property type="term" value="F:O-acetylhomoserine aminocarboxypropyltransferase activity"/>
    <property type="evidence" value="ECO:0007669"/>
    <property type="project" value="TreeGrafter"/>
</dbReference>
<dbReference type="GO" id="GO:0019346">
    <property type="term" value="P:transsulfuration"/>
    <property type="evidence" value="ECO:0007669"/>
    <property type="project" value="InterPro"/>
</dbReference>
<comment type="caution">
    <text evidence="7">The sequence shown here is derived from an EMBL/GenBank/DDBJ whole genome shotgun (WGS) entry which is preliminary data.</text>
</comment>
<keyword evidence="4 5" id="KW-0663">Pyridoxal phosphate</keyword>
<evidence type="ECO:0000256" key="1">
    <source>
        <dbReference type="ARBA" id="ARBA00001933"/>
    </source>
</evidence>
<dbReference type="Proteomes" id="UP000824071">
    <property type="component" value="Unassembled WGS sequence"/>
</dbReference>
<dbReference type="InterPro" id="IPR000277">
    <property type="entry name" value="Cys/Met-Metab_PyrdxlP-dep_enz"/>
</dbReference>
<dbReference type="AlphaFoldDB" id="A0A9D1IEH4"/>
<reference evidence="7" key="1">
    <citation type="submission" date="2020-10" db="EMBL/GenBank/DDBJ databases">
        <authorList>
            <person name="Gilroy R."/>
        </authorList>
    </citation>
    <scope>NUCLEOTIDE SEQUENCE</scope>
    <source>
        <strain evidence="7">ChiGjej1B1-19959</strain>
    </source>
</reference>
<proteinExistence type="inferred from homology"/>
<dbReference type="InterPro" id="IPR015424">
    <property type="entry name" value="PyrdxlP-dep_Trfase"/>
</dbReference>